<dbReference type="InterPro" id="IPR012373">
    <property type="entry name" value="Ferrdict_sens_TM"/>
</dbReference>
<sequence length="311" mass="35066">MKPKGLSTETIRQASDWMARLWADEVTESERRAFQHWLGQHQDNQKAWRQLQQLQEKFKQLPDPEAGRAVLMPTAQRNRRLLLWAGLSLGVTALLGSGTGTQHPSDTQVYFTDTGQIKPVTLPDGTQLVLNTNTRVYARTDRHRRQLYLGEGEVMITTAAGSRPFLVVSREGRIRPLGTRFTVRQLNKQTQVCVYEGRVALRLAQAAGVREVDAGHSAVFSANAVLVAAQNGDHAWTQRRLVATRMPLPQFARELSRYRKGFIRVHPQLQGLVVTGVFSLENTDQALHNLSQVLPLKVRYLTPYWVSLTPS</sequence>
<proteinExistence type="predicted"/>
<organism evidence="3 4">
    <name type="scientific">Microbulbifer spongiae</name>
    <dbReference type="NCBI Taxonomy" id="2944933"/>
    <lineage>
        <taxon>Bacteria</taxon>
        <taxon>Pseudomonadati</taxon>
        <taxon>Pseudomonadota</taxon>
        <taxon>Gammaproteobacteria</taxon>
        <taxon>Cellvibrionales</taxon>
        <taxon>Microbulbiferaceae</taxon>
        <taxon>Microbulbifer</taxon>
    </lineage>
</organism>
<dbReference type="Pfam" id="PF04773">
    <property type="entry name" value="FecR"/>
    <property type="match status" value="1"/>
</dbReference>
<reference evidence="3 4" key="1">
    <citation type="submission" date="2022-05" db="EMBL/GenBank/DDBJ databases">
        <title>Microbulbifer sp. nov., isolated from sponge.</title>
        <authorList>
            <person name="Gao L."/>
        </authorList>
    </citation>
    <scope>NUCLEOTIDE SEQUENCE [LARGE SCALE GENOMIC DNA]</scope>
    <source>
        <strain evidence="3 4">MI-G</strain>
    </source>
</reference>
<feature type="domain" description="FecR N-terminal" evidence="2">
    <location>
        <begin position="12"/>
        <end position="54"/>
    </location>
</feature>
<protein>
    <submittedName>
        <fullName evidence="3">FecR domain-containing protein</fullName>
    </submittedName>
</protein>
<gene>
    <name evidence="3" type="ORF">M8T91_16585</name>
</gene>
<dbReference type="RefSeq" id="WP_301415326.1">
    <property type="nucleotide sequence ID" value="NZ_CP098023.1"/>
</dbReference>
<dbReference type="EMBL" id="CP098023">
    <property type="protein sequence ID" value="WKD49490.1"/>
    <property type="molecule type" value="Genomic_DNA"/>
</dbReference>
<dbReference type="PIRSF" id="PIRSF018266">
    <property type="entry name" value="FecR"/>
    <property type="match status" value="1"/>
</dbReference>
<dbReference type="PANTHER" id="PTHR30273">
    <property type="entry name" value="PERIPLASMIC SIGNAL SENSOR AND SIGMA FACTOR ACTIVATOR FECR-RELATED"/>
    <property type="match status" value="1"/>
</dbReference>
<evidence type="ECO:0000259" key="2">
    <source>
        <dbReference type="Pfam" id="PF16220"/>
    </source>
</evidence>
<evidence type="ECO:0000313" key="4">
    <source>
        <dbReference type="Proteomes" id="UP001321520"/>
    </source>
</evidence>
<keyword evidence="4" id="KW-1185">Reference proteome</keyword>
<dbReference type="Pfam" id="PF16220">
    <property type="entry name" value="DUF4880"/>
    <property type="match status" value="1"/>
</dbReference>
<dbReference type="PANTHER" id="PTHR30273:SF2">
    <property type="entry name" value="PROTEIN FECR"/>
    <property type="match status" value="1"/>
</dbReference>
<dbReference type="Gene3D" id="2.60.120.1440">
    <property type="match status" value="1"/>
</dbReference>
<feature type="domain" description="FecR protein" evidence="1">
    <location>
        <begin position="109"/>
        <end position="199"/>
    </location>
</feature>
<evidence type="ECO:0000259" key="1">
    <source>
        <dbReference type="Pfam" id="PF04773"/>
    </source>
</evidence>
<dbReference type="InterPro" id="IPR032623">
    <property type="entry name" value="FecR_N"/>
</dbReference>
<accession>A0ABY9EDR4</accession>
<dbReference type="InterPro" id="IPR006860">
    <property type="entry name" value="FecR"/>
</dbReference>
<dbReference type="Proteomes" id="UP001321520">
    <property type="component" value="Chromosome"/>
</dbReference>
<evidence type="ECO:0000313" key="3">
    <source>
        <dbReference type="EMBL" id="WKD49490.1"/>
    </source>
</evidence>
<name>A0ABY9EDR4_9GAMM</name>